<name>A0A429ZWI2_9ENTE</name>
<organism evidence="3 4">
    <name type="scientific">Vagococcus vulneris</name>
    <dbReference type="NCBI Taxonomy" id="1977869"/>
    <lineage>
        <taxon>Bacteria</taxon>
        <taxon>Bacillati</taxon>
        <taxon>Bacillota</taxon>
        <taxon>Bacilli</taxon>
        <taxon>Lactobacillales</taxon>
        <taxon>Enterococcaceae</taxon>
        <taxon>Vagococcus</taxon>
    </lineage>
</organism>
<keyword evidence="2" id="KW-1133">Transmembrane helix</keyword>
<dbReference type="Proteomes" id="UP000287857">
    <property type="component" value="Unassembled WGS sequence"/>
</dbReference>
<protein>
    <submittedName>
        <fullName evidence="3">Uncharacterized protein</fullName>
    </submittedName>
</protein>
<feature type="transmembrane region" description="Helical" evidence="2">
    <location>
        <begin position="55"/>
        <end position="79"/>
    </location>
</feature>
<comment type="caution">
    <text evidence="3">The sequence shown here is derived from an EMBL/GenBank/DDBJ whole genome shotgun (WGS) entry which is preliminary data.</text>
</comment>
<dbReference type="AlphaFoldDB" id="A0A429ZWI2"/>
<dbReference type="Pfam" id="PF20386">
    <property type="entry name" value="DUF6681"/>
    <property type="match status" value="1"/>
</dbReference>
<feature type="compositionally biased region" description="Basic and acidic residues" evidence="1">
    <location>
        <begin position="261"/>
        <end position="288"/>
    </location>
</feature>
<feature type="compositionally biased region" description="Basic residues" evidence="1">
    <location>
        <begin position="248"/>
        <end position="260"/>
    </location>
</feature>
<dbReference type="EMBL" id="NGJS01000013">
    <property type="protein sequence ID" value="RST98144.1"/>
    <property type="molecule type" value="Genomic_DNA"/>
</dbReference>
<keyword evidence="2" id="KW-0812">Transmembrane</keyword>
<evidence type="ECO:0000313" key="4">
    <source>
        <dbReference type="Proteomes" id="UP000287857"/>
    </source>
</evidence>
<evidence type="ECO:0000256" key="2">
    <source>
        <dbReference type="SAM" id="Phobius"/>
    </source>
</evidence>
<sequence length="288" mass="33523">MEALITLIFTNISKFLNYLNINPRLQNKIFTVAGLVPTLYILRIVNGYFRNENYWQAVVYLIIFIILIYFTIINFIYYFHDRKVKWDVTNFIEDIVPEDATFNGTAATTPMGKPVIHGKKLPLNLVEDADLIINDVVNKLIDSKEIKSHELNENTYLIDKYTLIPYYKIRHSELWIGSTYHDLIKIAKIKLIDDADELIPLGVFVLGGPYRVDGVTYKEPYRVQLRVRDNQESDEPPSNPVPTTPNTSKKKAKKNRMKIRKEKEIQKEKKSEKQKPTIDSSVKIKKDD</sequence>
<evidence type="ECO:0000313" key="3">
    <source>
        <dbReference type="EMBL" id="RST98144.1"/>
    </source>
</evidence>
<dbReference type="OrthoDB" id="2192445at2"/>
<feature type="transmembrane region" description="Helical" evidence="2">
    <location>
        <begin position="29"/>
        <end position="49"/>
    </location>
</feature>
<dbReference type="RefSeq" id="WP_125984403.1">
    <property type="nucleotide sequence ID" value="NZ_NGJS01000013.1"/>
</dbReference>
<dbReference type="InterPro" id="IPR046503">
    <property type="entry name" value="DUF6681"/>
</dbReference>
<accession>A0A429ZWI2</accession>
<gene>
    <name evidence="3" type="ORF">CBF37_08920</name>
</gene>
<keyword evidence="2" id="KW-0472">Membrane</keyword>
<reference evidence="3 4" key="1">
    <citation type="submission" date="2017-05" db="EMBL/GenBank/DDBJ databases">
        <title>Vagococcus spp. assemblies.</title>
        <authorList>
            <person name="Gulvik C.A."/>
        </authorList>
    </citation>
    <scope>NUCLEOTIDE SEQUENCE [LARGE SCALE GENOMIC DNA]</scope>
    <source>
        <strain evidence="3 4">SS1995</strain>
    </source>
</reference>
<evidence type="ECO:0000256" key="1">
    <source>
        <dbReference type="SAM" id="MobiDB-lite"/>
    </source>
</evidence>
<keyword evidence="4" id="KW-1185">Reference proteome</keyword>
<proteinExistence type="predicted"/>
<feature type="region of interest" description="Disordered" evidence="1">
    <location>
        <begin position="228"/>
        <end position="288"/>
    </location>
</feature>